<evidence type="ECO:0000313" key="5">
    <source>
        <dbReference type="EMBL" id="RVW47777.1"/>
    </source>
</evidence>
<feature type="region of interest" description="Disordered" evidence="4">
    <location>
        <begin position="1"/>
        <end position="21"/>
    </location>
</feature>
<dbReference type="InterPro" id="IPR023213">
    <property type="entry name" value="CAT-like_dom_sf"/>
</dbReference>
<sequence length="782" mass="89765">MMDLDMALREDEPPKPTNESTEAMKAHYAKWEMSNHLSLISIKRSIAKHLLGGIPESNNVKEFLVVVGNKYQTSNNAGARYFMDELMNMRYNDMKGVHSWWLDSGTTVHVATSLQGIRNLRKLSEKELKLKVGSDIGIDVEHIGIIVLELDFGFQLAYDNKQIREPLGATLLGILVTQKGYKFYCSTHGTKVVESQVAKFLEFDVADSIPSQSNERAEPMDVISLHFPVSDVNLDVGAFNSGIQQRVATVNFPIVEITPIVNEISLVEMRRPQITRRLALSNDYYVYLGEGEYDIGEEVDPTTYCEALSSDKANECSFYLELHQMDVKTTFLNGDLSEEVYMSHRKDLRQMGKRTWISEKHILCWTCKAGDVPIVKGDKLSNEQCPKNDLEKDAMKTILMLVPLIFIEPGHDHWVAAKKVMRYLQRMKDFILVYRRVDNLEVVGYSNSDFGVVLTIANLLQDTFLSYGNQVPYIKDLVKKRDIVIEHIRTESMLDDPQPKSHHNCYQDHRDEDLVATINHLFFVMAQTEGGVERCRRLKESLSEILVRFYPLAGRVRMMLWWSAMMRVFPTLKPKLIANLLLFLWQPEPIELNKFLPRELDDVRDLILAIQINVFKCGGIRIGVCISHKISPRRPTRIEVLSAFIWSHFVAATHGKTDPERIYTMLHSVNLRTRMDPPMPENYFGNVSRLAIATPCMDSEKECHNFVNHMRDAISKINGDYVRKLQEGYGYLNFMKKRTESVSKGEVVSFTFTSLCRFPLYEGDFGWESPYGWALLAYCSRI</sequence>
<reference evidence="5 6" key="1">
    <citation type="journal article" date="2018" name="PLoS Genet.">
        <title>Population sequencing reveals clonal diversity and ancestral inbreeding in the grapevine cultivar Chardonnay.</title>
        <authorList>
            <person name="Roach M.J."/>
            <person name="Johnson D.L."/>
            <person name="Bohlmann J."/>
            <person name="van Vuuren H.J."/>
            <person name="Jones S.J."/>
            <person name="Pretorius I.S."/>
            <person name="Schmidt S.A."/>
            <person name="Borneman A.R."/>
        </authorList>
    </citation>
    <scope>NUCLEOTIDE SEQUENCE [LARGE SCALE GENOMIC DNA]</scope>
    <source>
        <strain evidence="6">cv. Chardonnay</strain>
        <tissue evidence="5">Leaf</tissue>
    </source>
</reference>
<evidence type="ECO:0000256" key="1">
    <source>
        <dbReference type="ARBA" id="ARBA00009861"/>
    </source>
</evidence>
<name>A0A438EJB5_VITVI</name>
<comment type="caution">
    <text evidence="5">The sequence shown here is derived from an EMBL/GenBank/DDBJ whole genome shotgun (WGS) entry which is preliminary data.</text>
</comment>
<dbReference type="Proteomes" id="UP000288805">
    <property type="component" value="Unassembled WGS sequence"/>
</dbReference>
<organism evidence="5 6">
    <name type="scientific">Vitis vinifera</name>
    <name type="common">Grape</name>
    <dbReference type="NCBI Taxonomy" id="29760"/>
    <lineage>
        <taxon>Eukaryota</taxon>
        <taxon>Viridiplantae</taxon>
        <taxon>Streptophyta</taxon>
        <taxon>Embryophyta</taxon>
        <taxon>Tracheophyta</taxon>
        <taxon>Spermatophyta</taxon>
        <taxon>Magnoliopsida</taxon>
        <taxon>eudicotyledons</taxon>
        <taxon>Gunneridae</taxon>
        <taxon>Pentapetalae</taxon>
        <taxon>rosids</taxon>
        <taxon>Vitales</taxon>
        <taxon>Vitaceae</taxon>
        <taxon>Viteae</taxon>
        <taxon>Vitis</taxon>
    </lineage>
</organism>
<evidence type="ECO:0000256" key="4">
    <source>
        <dbReference type="SAM" id="MobiDB-lite"/>
    </source>
</evidence>
<dbReference type="PANTHER" id="PTHR31623">
    <property type="entry name" value="F21J9.9"/>
    <property type="match status" value="1"/>
</dbReference>
<protein>
    <submittedName>
        <fullName evidence="5">Vinorine synthase</fullName>
    </submittedName>
</protein>
<proteinExistence type="inferred from homology"/>
<comment type="similarity">
    <text evidence="1">Belongs to the plant acyltransferase family.</text>
</comment>
<feature type="compositionally biased region" description="Basic and acidic residues" evidence="4">
    <location>
        <begin position="1"/>
        <end position="14"/>
    </location>
</feature>
<evidence type="ECO:0000313" key="6">
    <source>
        <dbReference type="Proteomes" id="UP000288805"/>
    </source>
</evidence>
<dbReference type="AlphaFoldDB" id="A0A438EJB5"/>
<dbReference type="EMBL" id="QGNW01001268">
    <property type="protein sequence ID" value="RVW47777.1"/>
    <property type="molecule type" value="Genomic_DNA"/>
</dbReference>
<keyword evidence="2" id="KW-0808">Transferase</keyword>
<accession>A0A438EJB5</accession>
<dbReference type="GO" id="GO:0016746">
    <property type="term" value="F:acyltransferase activity"/>
    <property type="evidence" value="ECO:0007669"/>
    <property type="project" value="UniProtKB-KW"/>
</dbReference>
<dbReference type="Pfam" id="PF02458">
    <property type="entry name" value="Transferase"/>
    <property type="match status" value="2"/>
</dbReference>
<dbReference type="PANTHER" id="PTHR31623:SF17">
    <property type="entry name" value="F21J9.9"/>
    <property type="match status" value="1"/>
</dbReference>
<evidence type="ECO:0000256" key="3">
    <source>
        <dbReference type="ARBA" id="ARBA00023315"/>
    </source>
</evidence>
<keyword evidence="3" id="KW-0012">Acyltransferase</keyword>
<dbReference type="Gene3D" id="3.30.559.10">
    <property type="entry name" value="Chloramphenicol acetyltransferase-like domain"/>
    <property type="match status" value="2"/>
</dbReference>
<evidence type="ECO:0000256" key="2">
    <source>
        <dbReference type="ARBA" id="ARBA00022679"/>
    </source>
</evidence>
<gene>
    <name evidence="5" type="primary">ACT_13</name>
    <name evidence="5" type="ORF">CK203_091770</name>
</gene>